<gene>
    <name evidence="2" type="ORF">PR048_006310</name>
</gene>
<name>A0ABQ9IBY6_9NEOP</name>
<feature type="compositionally biased region" description="Basic and acidic residues" evidence="1">
    <location>
        <begin position="1063"/>
        <end position="1085"/>
    </location>
</feature>
<feature type="compositionally biased region" description="Low complexity" evidence="1">
    <location>
        <begin position="349"/>
        <end position="358"/>
    </location>
</feature>
<evidence type="ECO:0000256" key="1">
    <source>
        <dbReference type="SAM" id="MobiDB-lite"/>
    </source>
</evidence>
<dbReference type="Proteomes" id="UP001159363">
    <property type="component" value="Chromosome 2"/>
</dbReference>
<feature type="region of interest" description="Disordered" evidence="1">
    <location>
        <begin position="663"/>
        <end position="683"/>
    </location>
</feature>
<feature type="compositionally biased region" description="Polar residues" evidence="1">
    <location>
        <begin position="537"/>
        <end position="550"/>
    </location>
</feature>
<reference evidence="2 3" key="1">
    <citation type="submission" date="2023-02" db="EMBL/GenBank/DDBJ databases">
        <title>LHISI_Scaffold_Assembly.</title>
        <authorList>
            <person name="Stuart O.P."/>
            <person name="Cleave R."/>
            <person name="Magrath M.J.L."/>
            <person name="Mikheyev A.S."/>
        </authorList>
    </citation>
    <scope>NUCLEOTIDE SEQUENCE [LARGE SCALE GENOMIC DNA]</scope>
    <source>
        <strain evidence="2">Daus_M_001</strain>
        <tissue evidence="2">Leg muscle</tissue>
    </source>
</reference>
<evidence type="ECO:0000313" key="3">
    <source>
        <dbReference type="Proteomes" id="UP001159363"/>
    </source>
</evidence>
<accession>A0ABQ9IBY6</accession>
<feature type="region of interest" description="Disordered" evidence="1">
    <location>
        <begin position="1042"/>
        <end position="1116"/>
    </location>
</feature>
<proteinExistence type="predicted"/>
<evidence type="ECO:0000313" key="2">
    <source>
        <dbReference type="EMBL" id="KAJ8893710.1"/>
    </source>
</evidence>
<dbReference type="EMBL" id="JARBHB010000002">
    <property type="protein sequence ID" value="KAJ8893710.1"/>
    <property type="molecule type" value="Genomic_DNA"/>
</dbReference>
<feature type="region of interest" description="Disordered" evidence="1">
    <location>
        <begin position="530"/>
        <end position="569"/>
    </location>
</feature>
<comment type="caution">
    <text evidence="2">The sequence shown here is derived from an EMBL/GenBank/DDBJ whole genome shotgun (WGS) entry which is preliminary data.</text>
</comment>
<protein>
    <submittedName>
        <fullName evidence="2">Uncharacterized protein</fullName>
    </submittedName>
</protein>
<feature type="region of interest" description="Disordered" evidence="1">
    <location>
        <begin position="349"/>
        <end position="431"/>
    </location>
</feature>
<keyword evidence="3" id="KW-1185">Reference proteome</keyword>
<sequence>MVIVVVTVRIPPPPTMLADVDARLFKHCKSKTQCRRKRPESVFPAMCVNAANGLHQAADILVRARSERNPVPRRDDRLPMIDSVLKACRGDNLSMIDVVRKARPDDRLPMVDASHYANANCETTMHFRQWSSTLAQRSSATSTNLPTYKNQGSKSQDIETVCVDSRVEKSWVLHVRSLLASHQDELGTITGRVTPGFSHVGIVPNDTAGRRVFSGISRFPTLSFQRCSLLTSITLNGSQDLAVKSRPNLFTSHRLTTLPFILTAMGIYQQILRYSSRFFFALFAVFCRCLLQYKGETDAPPTCNTAKIGAGNRTPILRIVTFKDEGFMPYLEDQSIEFHQILQASSGTVGPTTPFVGTSSQGRAYDAADSRASFRSGGGGDGPLPCPHPSLTTIPISSSEKAQGPPPDTSAALSRRGNEECRPVNHSPRRPEVIALAGPAWARGGRGESLPDAPRLAACDIGDAEPGAGVCTYATTFPPSLPTLLGVCHPDGPPWEARVQGQEATRATLTRKPSAASLLRTRRAVFPLSRPELPFGSASTSESRNASREFSPTPKIPASLREPQPPPSACVLSTQHQTCIVKMHPHLVGRCSTQSRMRVHELHASVLSAMLLLVEPMPGVHSSLPSAMKKFISAAPGQTSPACSTQGKLSVLFESLLRRHRPTSLRWPESSSSGRPPARTAAGDLPICRGTSTLIGHLRQALGDHPRRSPRNSQNTLTLVCLVHTALDSPHNSLYLGECIFRERISRPALWTIHHCSSVYNCNTHLVTAAGMTCYYNGSHPSPSGTGHPRQPTGTVVLASTLVPAASLWFRLCRFETPLEDNISESSTLDIIPNTSDHSGAQLQPTSDSRSTENTTSIENMNAPILPQVAHDMSIQISVVKQDLKTVSTQLEQTSGELREEVILARNELETVTERFEPRVSVLERNFNDVEERVSEQMENFSRQVERRLDKEKNSTDARSHQVSGEVKMVTDKLDEVIKSVGEVRFGNNVSTLAYPIKRITVPSNTCSHHSREPVHASKLWENQMTSFEGSITTAILSIAARSRHREADKKRRDDNMEEVEDKDDKNEEKKEDKKKGKEEEKGKENQQSLIFDMSKLSPPLDTKSPETGEIDEEKKEELLEFTRRKITLAAERRSRYAKKSRKQELTIGQLVLARAHCVSKILGTHLEEANATVCWAGDVANTSSKDPGLIQLSIRIRSSPSVALIRRGMTSKRSQSRGSISKGETTGKFLVSMASFLWGVSRSFETPRLRCFRGQVLSWCQQCFVYAEAAAVFEDSEMGERQAPC</sequence>
<organism evidence="2 3">
    <name type="scientific">Dryococelus australis</name>
    <dbReference type="NCBI Taxonomy" id="614101"/>
    <lineage>
        <taxon>Eukaryota</taxon>
        <taxon>Metazoa</taxon>
        <taxon>Ecdysozoa</taxon>
        <taxon>Arthropoda</taxon>
        <taxon>Hexapoda</taxon>
        <taxon>Insecta</taxon>
        <taxon>Pterygota</taxon>
        <taxon>Neoptera</taxon>
        <taxon>Polyneoptera</taxon>
        <taxon>Phasmatodea</taxon>
        <taxon>Verophasmatodea</taxon>
        <taxon>Anareolatae</taxon>
        <taxon>Phasmatidae</taxon>
        <taxon>Eurycanthinae</taxon>
        <taxon>Dryococelus</taxon>
    </lineage>
</organism>
<feature type="compositionally biased region" description="Polar residues" evidence="1">
    <location>
        <begin position="390"/>
        <end position="401"/>
    </location>
</feature>
<feature type="region of interest" description="Disordered" evidence="1">
    <location>
        <begin position="826"/>
        <end position="855"/>
    </location>
</feature>
<feature type="compositionally biased region" description="Basic and acidic residues" evidence="1">
    <location>
        <begin position="1046"/>
        <end position="1055"/>
    </location>
</feature>